<proteinExistence type="predicted"/>
<dbReference type="Proteomes" id="UP000294911">
    <property type="component" value="Unassembled WGS sequence"/>
</dbReference>
<dbReference type="CDD" id="cd00093">
    <property type="entry name" value="HTH_XRE"/>
    <property type="match status" value="1"/>
</dbReference>
<accession>A0A4R2R5V2</accession>
<dbReference type="RefSeq" id="WP_132875707.1">
    <property type="nucleotide sequence ID" value="NZ_SLXQ01000001.1"/>
</dbReference>
<dbReference type="Pfam" id="PF19054">
    <property type="entry name" value="DUF5753"/>
    <property type="match status" value="1"/>
</dbReference>
<feature type="domain" description="HTH cro/C1-type" evidence="1">
    <location>
        <begin position="15"/>
        <end position="68"/>
    </location>
</feature>
<sequence length="276" mass="31381">MKKPNFRARQLGRTLRRLRDRAGLGQWEVAERLRCATSKISRIEAGQVPVYAEFELLLDIYGVVTNDWPEYARMFDRARTKGWWRAYGVSDKGFVSLEAEASELHEFQLGYIPGLFQTESYIRTNFAHSSTAMRGSELDKAVEIRRRRQRRLTEEPVLRMHAIIDETALWRPVLSPEEQRAQLRHVIACAGLPTVRVQVLPVSRGAHSGRAGSFSLLSYTEPEEPDIAYVEYGFGSTEIEDASEVSTARLLFDHLAGIALGERESITLIERVIAET</sequence>
<dbReference type="Gene3D" id="1.10.260.40">
    <property type="entry name" value="lambda repressor-like DNA-binding domains"/>
    <property type="match status" value="1"/>
</dbReference>
<organism evidence="2 3">
    <name type="scientific">Tamaricihabitans halophyticus</name>
    <dbReference type="NCBI Taxonomy" id="1262583"/>
    <lineage>
        <taxon>Bacteria</taxon>
        <taxon>Bacillati</taxon>
        <taxon>Actinomycetota</taxon>
        <taxon>Actinomycetes</taxon>
        <taxon>Pseudonocardiales</taxon>
        <taxon>Pseudonocardiaceae</taxon>
        <taxon>Tamaricihabitans</taxon>
    </lineage>
</organism>
<dbReference type="GO" id="GO:0003677">
    <property type="term" value="F:DNA binding"/>
    <property type="evidence" value="ECO:0007669"/>
    <property type="project" value="InterPro"/>
</dbReference>
<dbReference type="InterPro" id="IPR001387">
    <property type="entry name" value="Cro/C1-type_HTH"/>
</dbReference>
<evidence type="ECO:0000313" key="3">
    <source>
        <dbReference type="Proteomes" id="UP000294911"/>
    </source>
</evidence>
<evidence type="ECO:0000259" key="1">
    <source>
        <dbReference type="PROSITE" id="PS50943"/>
    </source>
</evidence>
<reference evidence="2 3" key="1">
    <citation type="submission" date="2019-03" db="EMBL/GenBank/DDBJ databases">
        <title>Genomic Encyclopedia of Type Strains, Phase IV (KMG-IV): sequencing the most valuable type-strain genomes for metagenomic binning, comparative biology and taxonomic classification.</title>
        <authorList>
            <person name="Goeker M."/>
        </authorList>
    </citation>
    <scope>NUCLEOTIDE SEQUENCE [LARGE SCALE GENOMIC DNA]</scope>
    <source>
        <strain evidence="2 3">DSM 45765</strain>
    </source>
</reference>
<dbReference type="SUPFAM" id="SSF47413">
    <property type="entry name" value="lambda repressor-like DNA-binding domains"/>
    <property type="match status" value="1"/>
</dbReference>
<dbReference type="PROSITE" id="PS50943">
    <property type="entry name" value="HTH_CROC1"/>
    <property type="match status" value="1"/>
</dbReference>
<comment type="caution">
    <text evidence="2">The sequence shown here is derived from an EMBL/GenBank/DDBJ whole genome shotgun (WGS) entry which is preliminary data.</text>
</comment>
<protein>
    <submittedName>
        <fullName evidence="2">Helix-turn-helix protein</fullName>
    </submittedName>
</protein>
<evidence type="ECO:0000313" key="2">
    <source>
        <dbReference type="EMBL" id="TCP57199.1"/>
    </source>
</evidence>
<dbReference type="Pfam" id="PF13560">
    <property type="entry name" value="HTH_31"/>
    <property type="match status" value="1"/>
</dbReference>
<gene>
    <name evidence="2" type="ORF">EV191_1011152</name>
</gene>
<dbReference type="EMBL" id="SLXQ01000001">
    <property type="protein sequence ID" value="TCP57199.1"/>
    <property type="molecule type" value="Genomic_DNA"/>
</dbReference>
<keyword evidence="3" id="KW-1185">Reference proteome</keyword>
<dbReference type="InterPro" id="IPR010982">
    <property type="entry name" value="Lambda_DNA-bd_dom_sf"/>
</dbReference>
<dbReference type="OrthoDB" id="4285266at2"/>
<dbReference type="AlphaFoldDB" id="A0A4R2R5V2"/>
<name>A0A4R2R5V2_9PSEU</name>
<dbReference type="InterPro" id="IPR043917">
    <property type="entry name" value="DUF5753"/>
</dbReference>